<dbReference type="PANTHER" id="PTHR42988">
    <property type="entry name" value="PHOSPHOHYDROLASE"/>
    <property type="match status" value="1"/>
</dbReference>
<evidence type="ECO:0000256" key="1">
    <source>
        <dbReference type="ARBA" id="ARBA00022723"/>
    </source>
</evidence>
<dbReference type="Gene3D" id="3.60.21.10">
    <property type="match status" value="1"/>
</dbReference>
<keyword evidence="1" id="KW-0479">Metal-binding</keyword>
<organism evidence="6">
    <name type="scientific">marine sediment metagenome</name>
    <dbReference type="NCBI Taxonomy" id="412755"/>
    <lineage>
        <taxon>unclassified sequences</taxon>
        <taxon>metagenomes</taxon>
        <taxon>ecological metagenomes</taxon>
    </lineage>
</organism>
<keyword evidence="3" id="KW-0408">Iron</keyword>
<dbReference type="EMBL" id="LAZR01009786">
    <property type="protein sequence ID" value="KKM70601.1"/>
    <property type="molecule type" value="Genomic_DNA"/>
</dbReference>
<gene>
    <name evidence="6" type="ORF">LCGC14_1439080</name>
</gene>
<protein>
    <recommendedName>
        <fullName evidence="5">Calcineurin-like phosphoesterase domain-containing protein</fullName>
    </recommendedName>
</protein>
<proteinExistence type="inferred from homology"/>
<evidence type="ECO:0000256" key="2">
    <source>
        <dbReference type="ARBA" id="ARBA00022801"/>
    </source>
</evidence>
<dbReference type="Pfam" id="PF00149">
    <property type="entry name" value="Metallophos"/>
    <property type="match status" value="1"/>
</dbReference>
<dbReference type="SUPFAM" id="SSF56300">
    <property type="entry name" value="Metallo-dependent phosphatases"/>
    <property type="match status" value="1"/>
</dbReference>
<dbReference type="InterPro" id="IPR029052">
    <property type="entry name" value="Metallo-depent_PP-like"/>
</dbReference>
<evidence type="ECO:0000259" key="5">
    <source>
        <dbReference type="Pfam" id="PF00149"/>
    </source>
</evidence>
<accession>A0A0F9K7F1</accession>
<evidence type="ECO:0000256" key="4">
    <source>
        <dbReference type="ARBA" id="ARBA00025742"/>
    </source>
</evidence>
<dbReference type="GO" id="GO:0016787">
    <property type="term" value="F:hydrolase activity"/>
    <property type="evidence" value="ECO:0007669"/>
    <property type="project" value="UniProtKB-KW"/>
</dbReference>
<feature type="domain" description="Calcineurin-like phosphoesterase" evidence="5">
    <location>
        <begin position="50"/>
        <end position="245"/>
    </location>
</feature>
<name>A0A0F9K7F1_9ZZZZ</name>
<evidence type="ECO:0000313" key="6">
    <source>
        <dbReference type="EMBL" id="KKM70601.1"/>
    </source>
</evidence>
<dbReference type="InterPro" id="IPR004843">
    <property type="entry name" value="Calcineurin-like_PHP"/>
</dbReference>
<dbReference type="GO" id="GO:0046872">
    <property type="term" value="F:metal ion binding"/>
    <property type="evidence" value="ECO:0007669"/>
    <property type="project" value="UniProtKB-KW"/>
</dbReference>
<dbReference type="PANTHER" id="PTHR42988:SF2">
    <property type="entry name" value="CYCLIC NUCLEOTIDE PHOSPHODIESTERASE CBUA0032-RELATED"/>
    <property type="match status" value="1"/>
</dbReference>
<dbReference type="InterPro" id="IPR050884">
    <property type="entry name" value="CNP_phosphodiesterase-III"/>
</dbReference>
<reference evidence="6" key="1">
    <citation type="journal article" date="2015" name="Nature">
        <title>Complex archaea that bridge the gap between prokaryotes and eukaryotes.</title>
        <authorList>
            <person name="Spang A."/>
            <person name="Saw J.H."/>
            <person name="Jorgensen S.L."/>
            <person name="Zaremba-Niedzwiedzka K."/>
            <person name="Martijn J."/>
            <person name="Lind A.E."/>
            <person name="van Eijk R."/>
            <person name="Schleper C."/>
            <person name="Guy L."/>
            <person name="Ettema T.J."/>
        </authorList>
    </citation>
    <scope>NUCLEOTIDE SEQUENCE</scope>
</reference>
<dbReference type="AlphaFoldDB" id="A0A0F9K7F1"/>
<evidence type="ECO:0000256" key="3">
    <source>
        <dbReference type="ARBA" id="ARBA00023004"/>
    </source>
</evidence>
<sequence length="308" mass="34609">MSWHSYGKCGLIVLAVAGLLVALSTGADRPVPATKPSATRPARSRPAGATLAVLTDVHVDRKPNYRFGRGKPNPAFRQAIGQINALRPAPREVIILGDLARAGREEDYRKYLEALETLKVRPVRHLLGNHDKYPAFRKIVLKRQARAAPATQPAPKHRFAWNFGDDWRCIALDSRGKRTRGLVTPRQIKWLENQARGAAGKNVLVFMHHHPARKGMTGISDSQQFLAAIDRHPNIRAIFFGHRHEMEFKQHAGRVHLIGVPATSWIFKARRARGWMLLTPGKKSLKVEFVPLSAKEPKQGFIKDLTWK</sequence>
<comment type="similarity">
    <text evidence="4">Belongs to the cyclic nucleotide phosphodiesterase class-III family.</text>
</comment>
<comment type="caution">
    <text evidence="6">The sequence shown here is derived from an EMBL/GenBank/DDBJ whole genome shotgun (WGS) entry which is preliminary data.</text>
</comment>
<keyword evidence="2" id="KW-0378">Hydrolase</keyword>